<feature type="region of interest" description="Disordered" evidence="1">
    <location>
        <begin position="1"/>
        <end position="37"/>
    </location>
</feature>
<organism evidence="2 3">
    <name type="scientific">Brachionus plicatilis</name>
    <name type="common">Marine rotifer</name>
    <name type="synonym">Brachionus muelleri</name>
    <dbReference type="NCBI Taxonomy" id="10195"/>
    <lineage>
        <taxon>Eukaryota</taxon>
        <taxon>Metazoa</taxon>
        <taxon>Spiralia</taxon>
        <taxon>Gnathifera</taxon>
        <taxon>Rotifera</taxon>
        <taxon>Eurotatoria</taxon>
        <taxon>Monogononta</taxon>
        <taxon>Pseudotrocha</taxon>
        <taxon>Ploima</taxon>
        <taxon>Brachionidae</taxon>
        <taxon>Brachionus</taxon>
    </lineage>
</organism>
<dbReference type="Proteomes" id="UP000276133">
    <property type="component" value="Unassembled WGS sequence"/>
</dbReference>
<evidence type="ECO:0000313" key="2">
    <source>
        <dbReference type="EMBL" id="RMZ98158.1"/>
    </source>
</evidence>
<protein>
    <submittedName>
        <fullName evidence="2">Uncharacterized protein</fullName>
    </submittedName>
</protein>
<feature type="compositionally biased region" description="Basic and acidic residues" evidence="1">
    <location>
        <begin position="341"/>
        <end position="357"/>
    </location>
</feature>
<sequence>MRNLYQSPSPSISHQHSYPGASQIDTVHNNINHGNQTSPKIIQVHNRGGHSPSTCFVNKQAFFQAHQSPKIKSLIQSSGLYNQSGSELVRAPVPKAFKLSSPSVSSYQDSFGAECHIKASCAPRAKNSSPLIVSSCSSSSSSASPSPVAKSVHEHQNERFFDSNTLYKRELKQKQRDILSTSVSSACSKSGAELSPQKTPHAQLQLQKLQQSLLKHELERQICELSQSHIESSQFGDEQLAQGLSRDQKRSTLPHNLNSLSHSPTSNNNKVLNLFTNLLNRNKSEPNYLSVKNLKRATSSTHFAKSKTADSTSPKSTESKSSLGSLFKLNKSEPSGPKMRRSLDDVGRLHNPDKPDGQSDTFISLDNKKYHNTAFSSKNNGLIFLAPQSPVDTYENLDNWPKCDTAMRPFGGELCQVAECAAAKPSEQILKRINSLTKKNSYSDEPNAFDNVVYSYVDNIRHHSKRLSQINALNSSAIAAASAAAAAAVSTLANANGLSCSSGSSSSNSFHSAKCTDAATSACSNVMTLREKFESIGCESPKASLKSVSVKSDGLSVNTSVSTANNRANLNSPALSSVSSASSRSSAISSSLSSGSFSKDLPPHTVQHTEDLRKMAHSESRTNSMRIVFNYYFEFYRFNLSADESHDQKFKSELESIRGLNQKLLPKYDKVLAEFVDKFYANNVLLKNVLDPILADCLSTYSSNSSLFNFKFTIEFFKPILSVAKMSVLPCCSANFNAEAYQMIDERGEPALDEKFSKELNLNLYQFDCITYSQLFKELGNARLVDAAVAHGTNLKADFDILKTKLLLFILYKLEYFNDEIRIVQRATELNDKLGVKAVNTSQYPAYDHTHDENNTEGLPSKYHQLKTVTLADAKSKSSFNQKILQEIREASS</sequence>
<feature type="compositionally biased region" description="Polar residues" evidence="1">
    <location>
        <begin position="23"/>
        <end position="37"/>
    </location>
</feature>
<feature type="compositionally biased region" description="Polar residues" evidence="1">
    <location>
        <begin position="251"/>
        <end position="268"/>
    </location>
</feature>
<comment type="caution">
    <text evidence="2">The sequence shown here is derived from an EMBL/GenBank/DDBJ whole genome shotgun (WGS) entry which is preliminary data.</text>
</comment>
<gene>
    <name evidence="2" type="ORF">BpHYR1_046242</name>
</gene>
<accession>A0A3M7PGI8</accession>
<name>A0A3M7PGI8_BRAPC</name>
<reference evidence="2 3" key="1">
    <citation type="journal article" date="2018" name="Sci. Rep.">
        <title>Genomic signatures of local adaptation to the degree of environmental predictability in rotifers.</title>
        <authorList>
            <person name="Franch-Gras L."/>
            <person name="Hahn C."/>
            <person name="Garcia-Roger E.M."/>
            <person name="Carmona M.J."/>
            <person name="Serra M."/>
            <person name="Gomez A."/>
        </authorList>
    </citation>
    <scope>NUCLEOTIDE SEQUENCE [LARGE SCALE GENOMIC DNA]</scope>
    <source>
        <strain evidence="2">HYR1</strain>
    </source>
</reference>
<proteinExistence type="predicted"/>
<feature type="region of interest" description="Disordered" evidence="1">
    <location>
        <begin position="299"/>
        <end position="361"/>
    </location>
</feature>
<feature type="region of interest" description="Disordered" evidence="1">
    <location>
        <begin position="234"/>
        <end position="268"/>
    </location>
</feature>
<feature type="compositionally biased region" description="Low complexity" evidence="1">
    <location>
        <begin position="311"/>
        <end position="326"/>
    </location>
</feature>
<evidence type="ECO:0000313" key="3">
    <source>
        <dbReference type="Proteomes" id="UP000276133"/>
    </source>
</evidence>
<dbReference type="AlphaFoldDB" id="A0A3M7PGI8"/>
<evidence type="ECO:0000256" key="1">
    <source>
        <dbReference type="SAM" id="MobiDB-lite"/>
    </source>
</evidence>
<feature type="compositionally biased region" description="Low complexity" evidence="1">
    <location>
        <begin position="1"/>
        <end position="18"/>
    </location>
</feature>
<dbReference type="EMBL" id="REGN01010944">
    <property type="protein sequence ID" value="RMZ98158.1"/>
    <property type="molecule type" value="Genomic_DNA"/>
</dbReference>
<keyword evidence="3" id="KW-1185">Reference proteome</keyword>